<keyword evidence="6 14" id="KW-0548">Nucleotidyltransferase</keyword>
<dbReference type="GO" id="GO:0005524">
    <property type="term" value="F:ATP binding"/>
    <property type="evidence" value="ECO:0007669"/>
    <property type="project" value="UniProtKB-UniRule"/>
</dbReference>
<dbReference type="EMBL" id="VJXW01000002">
    <property type="protein sequence ID" value="TRW28379.1"/>
    <property type="molecule type" value="Genomic_DNA"/>
</dbReference>
<keyword evidence="9 14" id="KW-0274">FAD</keyword>
<dbReference type="Pfam" id="PF06574">
    <property type="entry name" value="FAD_syn"/>
    <property type="match status" value="1"/>
</dbReference>
<dbReference type="EMBL" id="MBEW02000013">
    <property type="protein sequence ID" value="RDY21066.1"/>
    <property type="molecule type" value="Genomic_DNA"/>
</dbReference>
<dbReference type="InterPro" id="IPR014729">
    <property type="entry name" value="Rossmann-like_a/b/a_fold"/>
</dbReference>
<evidence type="ECO:0000256" key="12">
    <source>
        <dbReference type="ARBA" id="ARBA00047880"/>
    </source>
</evidence>
<dbReference type="UniPathway" id="UPA00276">
    <property type="reaction ID" value="UER00406"/>
</dbReference>
<keyword evidence="18" id="KW-1185">Reference proteome</keyword>
<evidence type="ECO:0000256" key="4">
    <source>
        <dbReference type="ARBA" id="ARBA00022643"/>
    </source>
</evidence>
<protein>
    <recommendedName>
        <fullName evidence="14">Riboflavin biosynthesis protein</fullName>
    </recommendedName>
    <domain>
        <recommendedName>
            <fullName evidence="14">Riboflavin kinase</fullName>
            <ecNumber evidence="14">2.7.1.26</ecNumber>
        </recommendedName>
        <alternativeName>
            <fullName evidence="14">Flavokinase</fullName>
        </alternativeName>
    </domain>
    <domain>
        <recommendedName>
            <fullName evidence="14">FMN adenylyltransferase</fullName>
            <ecNumber evidence="14">2.7.7.2</ecNumber>
        </recommendedName>
        <alternativeName>
            <fullName evidence="14">FAD pyrophosphorylase</fullName>
        </alternativeName>
        <alternativeName>
            <fullName evidence="14">FAD synthase</fullName>
        </alternativeName>
    </domain>
</protein>
<organism evidence="16 18">
    <name type="scientific">Criibacterium bergeronii</name>
    <dbReference type="NCBI Taxonomy" id="1871336"/>
    <lineage>
        <taxon>Bacteria</taxon>
        <taxon>Bacillati</taxon>
        <taxon>Bacillota</taxon>
        <taxon>Clostridia</taxon>
        <taxon>Peptostreptococcales</taxon>
        <taxon>Filifactoraceae</taxon>
        <taxon>Criibacterium</taxon>
    </lineage>
</organism>
<dbReference type="GO" id="GO:0009231">
    <property type="term" value="P:riboflavin biosynthetic process"/>
    <property type="evidence" value="ECO:0007669"/>
    <property type="project" value="InterPro"/>
</dbReference>
<evidence type="ECO:0000256" key="5">
    <source>
        <dbReference type="ARBA" id="ARBA00022679"/>
    </source>
</evidence>
<comment type="pathway">
    <text evidence="1 14">Cofactor biosynthesis; FAD biosynthesis; FAD from FMN: step 1/1.</text>
</comment>
<dbReference type="PANTHER" id="PTHR22749">
    <property type="entry name" value="RIBOFLAVIN KINASE/FMN ADENYLYLTRANSFERASE"/>
    <property type="match status" value="1"/>
</dbReference>
<evidence type="ECO:0000256" key="3">
    <source>
        <dbReference type="ARBA" id="ARBA00022630"/>
    </source>
</evidence>
<dbReference type="Pfam" id="PF01687">
    <property type="entry name" value="Flavokinase"/>
    <property type="match status" value="1"/>
</dbReference>
<dbReference type="InterPro" id="IPR015865">
    <property type="entry name" value="Riboflavin_kinase_bac/euk"/>
</dbReference>
<evidence type="ECO:0000313" key="17">
    <source>
        <dbReference type="EMBL" id="TRW28379.1"/>
    </source>
</evidence>
<dbReference type="SMART" id="SM00904">
    <property type="entry name" value="Flavokinase"/>
    <property type="match status" value="1"/>
</dbReference>
<dbReference type="NCBIfam" id="TIGR00083">
    <property type="entry name" value="ribF"/>
    <property type="match status" value="1"/>
</dbReference>
<comment type="pathway">
    <text evidence="2 14">Cofactor biosynthesis; FMN biosynthesis; FMN from riboflavin (ATP route): step 1/1.</text>
</comment>
<dbReference type="Proteomes" id="UP000093352">
    <property type="component" value="Unassembled WGS sequence"/>
</dbReference>
<evidence type="ECO:0000256" key="7">
    <source>
        <dbReference type="ARBA" id="ARBA00022741"/>
    </source>
</evidence>
<feature type="domain" description="Riboflavin kinase" evidence="15">
    <location>
        <begin position="179"/>
        <end position="303"/>
    </location>
</feature>
<comment type="catalytic activity">
    <reaction evidence="13 14">
        <text>FMN + ATP + H(+) = FAD + diphosphate</text>
        <dbReference type="Rhea" id="RHEA:17237"/>
        <dbReference type="ChEBI" id="CHEBI:15378"/>
        <dbReference type="ChEBI" id="CHEBI:30616"/>
        <dbReference type="ChEBI" id="CHEBI:33019"/>
        <dbReference type="ChEBI" id="CHEBI:57692"/>
        <dbReference type="ChEBI" id="CHEBI:58210"/>
        <dbReference type="EC" id="2.7.7.2"/>
    </reaction>
</comment>
<proteinExistence type="inferred from homology"/>
<dbReference type="GO" id="GO:0003919">
    <property type="term" value="F:FMN adenylyltransferase activity"/>
    <property type="evidence" value="ECO:0007669"/>
    <property type="project" value="UniProtKB-UniRule"/>
</dbReference>
<dbReference type="Proteomes" id="UP000319424">
    <property type="component" value="Unassembled WGS sequence"/>
</dbReference>
<gene>
    <name evidence="16" type="primary">ribF</name>
    <name evidence="16" type="ORF">BBG48_006865</name>
    <name evidence="17" type="ORF">FL857_02635</name>
</gene>
<reference evidence="16 18" key="1">
    <citation type="journal article" date="2016" name="Genome Announc.">
        <title>Draft Genome Sequence of Criibacterium bergeronii gen. nov., sp. nov., Strain CCRI-22567T, Isolated from a Vaginal Sample from a Woman with Bacterial Vaginosis.</title>
        <authorList>
            <person name="Maheux A.F."/>
            <person name="Berube E."/>
            <person name="Boudreau D.K."/>
            <person name="Raymond F."/>
            <person name="Corbeil J."/>
            <person name="Roy P.H."/>
            <person name="Boissinot M."/>
            <person name="Omar R.F."/>
        </authorList>
    </citation>
    <scope>NUCLEOTIDE SEQUENCE [LARGE SCALE GENOMIC DNA]</scope>
    <source>
        <strain evidence="16 18">CCRI-22567</strain>
    </source>
</reference>
<dbReference type="UniPathway" id="UPA00277">
    <property type="reaction ID" value="UER00407"/>
</dbReference>
<keyword evidence="5 14" id="KW-0808">Transferase</keyword>
<evidence type="ECO:0000313" key="19">
    <source>
        <dbReference type="Proteomes" id="UP000319424"/>
    </source>
</evidence>
<sequence>MNIIEDFNKKDDKKRAITMGSFDALHKAHRLLIESTVEISKQKNATPSAITFCYKPNLKKKNNGKYILPKEEKIRLFEQMGIADLYLVFFDKKIKSMSADQFVKDILVDNLGVTDLVLGDDARFGNDMLGVDELEKICKKHNVRFKVIGEVRINDKRVSSTLIREMLDKGIVGAELEQYLGRPYIISSEVVHGNNYGNKIGFPTANLEIGLEQIMPKNGVYYAECIIDGEKYVTAISIGNKPSVKNPHYGLEAHILDFDKNIYGKKITVIPKKYLRAEIKFDKIEDLVLQMNSDVETVRKLSNGTLN</sequence>
<dbReference type="GO" id="GO:0009398">
    <property type="term" value="P:FMN biosynthetic process"/>
    <property type="evidence" value="ECO:0007669"/>
    <property type="project" value="UniProtKB-UniRule"/>
</dbReference>
<comment type="caution">
    <text evidence="16">The sequence shown here is derived from an EMBL/GenBank/DDBJ whole genome shotgun (WGS) entry which is preliminary data.</text>
</comment>
<dbReference type="STRING" id="1871336.BBG48_05645"/>
<dbReference type="InterPro" id="IPR002606">
    <property type="entry name" value="Riboflavin_kinase_bac"/>
</dbReference>
<keyword evidence="3 14" id="KW-0285">Flavoprotein</keyword>
<dbReference type="InterPro" id="IPR015864">
    <property type="entry name" value="FAD_synthase"/>
</dbReference>
<dbReference type="AlphaFoldDB" id="A0A371IKS7"/>
<reference evidence="16" key="2">
    <citation type="submission" date="2018-07" db="EMBL/GenBank/DDBJ databases">
        <authorList>
            <person name="Quirk P.G."/>
            <person name="Krulwich T.A."/>
        </authorList>
    </citation>
    <scope>NUCLEOTIDE SEQUENCE</scope>
    <source>
        <strain evidence="16">CCRI-22567</strain>
    </source>
</reference>
<evidence type="ECO:0000256" key="2">
    <source>
        <dbReference type="ARBA" id="ARBA00005201"/>
    </source>
</evidence>
<evidence type="ECO:0000256" key="1">
    <source>
        <dbReference type="ARBA" id="ARBA00004726"/>
    </source>
</evidence>
<dbReference type="SUPFAM" id="SSF52374">
    <property type="entry name" value="Nucleotidylyl transferase"/>
    <property type="match status" value="1"/>
</dbReference>
<evidence type="ECO:0000313" key="18">
    <source>
        <dbReference type="Proteomes" id="UP000093352"/>
    </source>
</evidence>
<dbReference type="SUPFAM" id="SSF82114">
    <property type="entry name" value="Riboflavin kinase-like"/>
    <property type="match status" value="1"/>
</dbReference>
<evidence type="ECO:0000256" key="14">
    <source>
        <dbReference type="PIRNR" id="PIRNR004491"/>
    </source>
</evidence>
<accession>A0A371IKS7</accession>
<name>A0A371IKS7_9FIRM</name>
<comment type="similarity">
    <text evidence="14">Belongs to the ribF family.</text>
</comment>
<dbReference type="Gene3D" id="2.40.30.30">
    <property type="entry name" value="Riboflavin kinase-like"/>
    <property type="match status" value="1"/>
</dbReference>
<evidence type="ECO:0000313" key="16">
    <source>
        <dbReference type="EMBL" id="RDY21066.1"/>
    </source>
</evidence>
<dbReference type="GO" id="GO:0006747">
    <property type="term" value="P:FAD biosynthetic process"/>
    <property type="evidence" value="ECO:0007669"/>
    <property type="project" value="UniProtKB-UniRule"/>
</dbReference>
<evidence type="ECO:0000256" key="8">
    <source>
        <dbReference type="ARBA" id="ARBA00022777"/>
    </source>
</evidence>
<comment type="catalytic activity">
    <reaction evidence="12 14">
        <text>riboflavin + ATP = FMN + ADP + H(+)</text>
        <dbReference type="Rhea" id="RHEA:14357"/>
        <dbReference type="ChEBI" id="CHEBI:15378"/>
        <dbReference type="ChEBI" id="CHEBI:30616"/>
        <dbReference type="ChEBI" id="CHEBI:57986"/>
        <dbReference type="ChEBI" id="CHEBI:58210"/>
        <dbReference type="ChEBI" id="CHEBI:456216"/>
        <dbReference type="EC" id="2.7.1.26"/>
    </reaction>
</comment>
<evidence type="ECO:0000256" key="9">
    <source>
        <dbReference type="ARBA" id="ARBA00022827"/>
    </source>
</evidence>
<evidence type="ECO:0000256" key="11">
    <source>
        <dbReference type="ARBA" id="ARBA00023268"/>
    </source>
</evidence>
<keyword evidence="4 14" id="KW-0288">FMN</keyword>
<dbReference type="PIRSF" id="PIRSF004491">
    <property type="entry name" value="FAD_Synth"/>
    <property type="match status" value="1"/>
</dbReference>
<dbReference type="RefSeq" id="WP_068914085.1">
    <property type="nucleotide sequence ID" value="NZ_MBEW02000013.1"/>
</dbReference>
<dbReference type="GO" id="GO:0008531">
    <property type="term" value="F:riboflavin kinase activity"/>
    <property type="evidence" value="ECO:0007669"/>
    <property type="project" value="UniProtKB-UniRule"/>
</dbReference>
<dbReference type="EC" id="2.7.1.26" evidence="14"/>
<dbReference type="Gene3D" id="3.40.50.620">
    <property type="entry name" value="HUPs"/>
    <property type="match status" value="1"/>
</dbReference>
<evidence type="ECO:0000259" key="15">
    <source>
        <dbReference type="SMART" id="SM00904"/>
    </source>
</evidence>
<dbReference type="EC" id="2.7.7.2" evidence="14"/>
<dbReference type="OrthoDB" id="9803667at2"/>
<dbReference type="PANTHER" id="PTHR22749:SF6">
    <property type="entry name" value="RIBOFLAVIN KINASE"/>
    <property type="match status" value="1"/>
</dbReference>
<reference evidence="17 19" key="3">
    <citation type="submission" date="2019-07" db="EMBL/GenBank/DDBJ databases">
        <title>Criibacterium bergeronii gen. nov., sp. nov. isolated from human clinical samples.</title>
        <authorList>
            <person name="Maheux A.F."/>
            <person name="Boudreau D.K."/>
            <person name="Berube E."/>
            <person name="Brodeur S."/>
            <person name="Bernard K.A."/>
            <person name="Abed J.Y."/>
            <person name="Ducrey E."/>
            <person name="Guay E.F."/>
            <person name="Raymond F."/>
            <person name="Corbeil J."/>
            <person name="Domingo M.-C."/>
            <person name="Roy P.H."/>
            <person name="Boissinot M."/>
            <person name="Tocheva E.I."/>
            <person name="Omar R.F."/>
        </authorList>
    </citation>
    <scope>NUCLEOTIDE SEQUENCE [LARGE SCALE GENOMIC DNA]</scope>
    <source>
        <strain evidence="17 19">CCRI-24246</strain>
    </source>
</reference>
<keyword evidence="8 14" id="KW-0418">Kinase</keyword>
<evidence type="ECO:0000256" key="10">
    <source>
        <dbReference type="ARBA" id="ARBA00022840"/>
    </source>
</evidence>
<keyword evidence="7 14" id="KW-0547">Nucleotide-binding</keyword>
<keyword evidence="11" id="KW-0511">Multifunctional enzyme</keyword>
<dbReference type="InterPro" id="IPR023465">
    <property type="entry name" value="Riboflavin_kinase_dom_sf"/>
</dbReference>
<keyword evidence="10 14" id="KW-0067">ATP-binding</keyword>
<dbReference type="CDD" id="cd02064">
    <property type="entry name" value="FAD_synthetase_N"/>
    <property type="match status" value="1"/>
</dbReference>
<evidence type="ECO:0000256" key="13">
    <source>
        <dbReference type="ARBA" id="ARBA00049494"/>
    </source>
</evidence>
<evidence type="ECO:0000256" key="6">
    <source>
        <dbReference type="ARBA" id="ARBA00022695"/>
    </source>
</evidence>
<dbReference type="InterPro" id="IPR023468">
    <property type="entry name" value="Riboflavin_kinase"/>
</dbReference>